<dbReference type="EMBL" id="JARXHW010000001">
    <property type="protein sequence ID" value="MDQ8205996.1"/>
    <property type="molecule type" value="Genomic_DNA"/>
</dbReference>
<dbReference type="PROSITE" id="PS51257">
    <property type="entry name" value="PROKAR_LIPOPROTEIN"/>
    <property type="match status" value="1"/>
</dbReference>
<evidence type="ECO:0000313" key="1">
    <source>
        <dbReference type="EMBL" id="MDQ8205996.1"/>
    </source>
</evidence>
<evidence type="ECO:0008006" key="3">
    <source>
        <dbReference type="Google" id="ProtNLM"/>
    </source>
</evidence>
<keyword evidence="2" id="KW-1185">Reference proteome</keyword>
<dbReference type="RefSeq" id="WP_308947972.1">
    <property type="nucleotide sequence ID" value="NZ_JARXHW010000001.1"/>
</dbReference>
<gene>
    <name evidence="1" type="ORF">QEH52_00615</name>
</gene>
<dbReference type="Proteomes" id="UP001225316">
    <property type="component" value="Unassembled WGS sequence"/>
</dbReference>
<comment type="caution">
    <text evidence="1">The sequence shown here is derived from an EMBL/GenBank/DDBJ whole genome shotgun (WGS) entry which is preliminary data.</text>
</comment>
<protein>
    <recommendedName>
        <fullName evidence="3">Preprotein translocase subunit SecD</fullName>
    </recommendedName>
</protein>
<sequence length="165" mass="18259">MRPIALSFLLVFTSLAFFVGCKKDKLENLYIPRLMVESRGVNFNSMGGDTAVLPKSGTTINIQADPIVTEFDIRNVELVKVDRGMALLLQVDGKGARDLYRASVTNMGGRIVLMVNGNAIGARRIDGAIPDGNLYTFVEVDDAELEQLVLDLRRSLRELQAKKSW</sequence>
<reference evidence="1 2" key="1">
    <citation type="submission" date="2023-04" db="EMBL/GenBank/DDBJ databases">
        <title>A novel bacteria isolated from coastal sediment.</title>
        <authorList>
            <person name="Liu X.-J."/>
            <person name="Du Z.-J."/>
        </authorList>
    </citation>
    <scope>NUCLEOTIDE SEQUENCE [LARGE SCALE GENOMIC DNA]</scope>
    <source>
        <strain evidence="1 2">SDUM461003</strain>
    </source>
</reference>
<name>A0ABU1APA9_9BACT</name>
<proteinExistence type="predicted"/>
<evidence type="ECO:0000313" key="2">
    <source>
        <dbReference type="Proteomes" id="UP001225316"/>
    </source>
</evidence>
<accession>A0ABU1APA9</accession>
<organism evidence="1 2">
    <name type="scientific">Thalassobacterium maritimum</name>
    <dbReference type="NCBI Taxonomy" id="3041265"/>
    <lineage>
        <taxon>Bacteria</taxon>
        <taxon>Pseudomonadati</taxon>
        <taxon>Verrucomicrobiota</taxon>
        <taxon>Opitutia</taxon>
        <taxon>Puniceicoccales</taxon>
        <taxon>Coraliomargaritaceae</taxon>
        <taxon>Thalassobacterium</taxon>
    </lineage>
</organism>